<comment type="caution">
    <text evidence="2">The sequence shown here is derived from an EMBL/GenBank/DDBJ whole genome shotgun (WGS) entry which is preliminary data.</text>
</comment>
<dbReference type="InterPro" id="IPR036237">
    <property type="entry name" value="Xyl_isomerase-like_sf"/>
</dbReference>
<dbReference type="Gene3D" id="3.20.20.150">
    <property type="entry name" value="Divalent-metal-dependent TIM barrel enzymes"/>
    <property type="match status" value="1"/>
</dbReference>
<dbReference type="PANTHER" id="PTHR12110">
    <property type="entry name" value="HYDROXYPYRUVATE ISOMERASE"/>
    <property type="match status" value="1"/>
</dbReference>
<dbReference type="PANTHER" id="PTHR12110:SF41">
    <property type="entry name" value="INOSOSE DEHYDRATASE"/>
    <property type="match status" value="1"/>
</dbReference>
<dbReference type="InterPro" id="IPR030823">
    <property type="entry name" value="IolE/MocC"/>
</dbReference>
<dbReference type="Pfam" id="PF01261">
    <property type="entry name" value="AP_endonuc_2"/>
    <property type="match status" value="1"/>
</dbReference>
<dbReference type="RefSeq" id="WP_034844240.1">
    <property type="nucleotide sequence ID" value="NZ_JANX01000369.1"/>
</dbReference>
<dbReference type="InterPro" id="IPR050312">
    <property type="entry name" value="IolE/XylAMocC-like"/>
</dbReference>
<accession>A0A0A0D079</accession>
<protein>
    <submittedName>
        <fullName evidence="2">MocC</fullName>
    </submittedName>
</protein>
<dbReference type="AlphaFoldDB" id="A0A0A0D079"/>
<dbReference type="InterPro" id="IPR013022">
    <property type="entry name" value="Xyl_isomerase-like_TIM-brl"/>
</dbReference>
<evidence type="ECO:0000259" key="1">
    <source>
        <dbReference type="Pfam" id="PF01261"/>
    </source>
</evidence>
<dbReference type="NCBIfam" id="TIGR04379">
    <property type="entry name" value="myo_inos_iolE"/>
    <property type="match status" value="1"/>
</dbReference>
<dbReference type="SUPFAM" id="SSF51658">
    <property type="entry name" value="Xylose isomerase-like"/>
    <property type="match status" value="1"/>
</dbReference>
<evidence type="ECO:0000313" key="3">
    <source>
        <dbReference type="Proteomes" id="UP000029995"/>
    </source>
</evidence>
<dbReference type="OrthoDB" id="9804047at2"/>
<name>A0A0A0D079_9PROT</name>
<proteinExistence type="predicted"/>
<feature type="domain" description="Xylose isomerase-like TIM barrel" evidence="1">
    <location>
        <begin position="32"/>
        <end position="273"/>
    </location>
</feature>
<dbReference type="Proteomes" id="UP000029995">
    <property type="component" value="Unassembled WGS sequence"/>
</dbReference>
<organism evidence="2 3">
    <name type="scientific">Inquilinus limosus MP06</name>
    <dbReference type="NCBI Taxonomy" id="1398085"/>
    <lineage>
        <taxon>Bacteria</taxon>
        <taxon>Pseudomonadati</taxon>
        <taxon>Pseudomonadota</taxon>
        <taxon>Alphaproteobacteria</taxon>
        <taxon>Rhodospirillales</taxon>
        <taxon>Rhodospirillaceae</taxon>
        <taxon>Inquilinus</taxon>
    </lineage>
</organism>
<dbReference type="EMBL" id="JANX01000369">
    <property type="protein sequence ID" value="KGM32141.1"/>
    <property type="molecule type" value="Genomic_DNA"/>
</dbReference>
<evidence type="ECO:0000313" key="2">
    <source>
        <dbReference type="EMBL" id="KGM32141.1"/>
    </source>
</evidence>
<sequence>MTVTLGTNPIAWSNDDLPELGGETPLETCLFEAREAGFTGIELGNKFPRQADALRPILESHRLSLISGWYSANLLDRSVEEETAAMEPHLALLAALGCKVMVFCDTSGAVHGDRGTPLTQRPTLPEDTWPEFGRKLTAVGDHMAKRGVRLAYHHHMGTLVQSEAEVDLLMQHTGLSVGLLLDSGHMTVAGGDPAALAKRYASRINHVHAKDVRRDVLQKVRDEDWSFLDGVIGGLFTVPGDGMVDFPRIFDALPKSYSGWMVVEAEQDPAKAHPLTYARLGYRNLWKFATGAGFEVKS</sequence>
<gene>
    <name evidence="2" type="ORF">P409_23095</name>
</gene>
<reference evidence="2 3" key="1">
    <citation type="submission" date="2014-01" db="EMBL/GenBank/DDBJ databases">
        <title>Genome sequence determination for a cystic fibrosis isolate, Inquilinus limosus.</title>
        <authorList>
            <person name="Pino M."/>
            <person name="Di Conza J."/>
            <person name="Gutkind G."/>
        </authorList>
    </citation>
    <scope>NUCLEOTIDE SEQUENCE [LARGE SCALE GENOMIC DNA]</scope>
    <source>
        <strain evidence="2 3">MP06</strain>
    </source>
</reference>